<dbReference type="AlphaFoldDB" id="A0A7G6DZZ1"/>
<evidence type="ECO:0000313" key="2">
    <source>
        <dbReference type="EMBL" id="QNB45395.1"/>
    </source>
</evidence>
<feature type="transmembrane region" description="Helical" evidence="1">
    <location>
        <begin position="62"/>
        <end position="78"/>
    </location>
</feature>
<evidence type="ECO:0008006" key="4">
    <source>
        <dbReference type="Google" id="ProtNLM"/>
    </source>
</evidence>
<keyword evidence="1" id="KW-1133">Transmembrane helix</keyword>
<feature type="transmembrane region" description="Helical" evidence="1">
    <location>
        <begin position="226"/>
        <end position="249"/>
    </location>
</feature>
<evidence type="ECO:0000256" key="1">
    <source>
        <dbReference type="SAM" id="Phobius"/>
    </source>
</evidence>
<keyword evidence="1" id="KW-0472">Membrane</keyword>
<protein>
    <recommendedName>
        <fullName evidence="4">Type II secretion system protein GspF domain-containing protein</fullName>
    </recommendedName>
</protein>
<dbReference type="KEGG" id="tfr:BR63_03140"/>
<feature type="transmembrane region" description="Helical" evidence="1">
    <location>
        <begin position="84"/>
        <end position="102"/>
    </location>
</feature>
<dbReference type="EMBL" id="CP045798">
    <property type="protein sequence ID" value="QNB45395.1"/>
    <property type="molecule type" value="Genomic_DNA"/>
</dbReference>
<dbReference type="RefSeq" id="WP_207724756.1">
    <property type="nucleotide sequence ID" value="NZ_CP045798.1"/>
</dbReference>
<proteinExistence type="predicted"/>
<gene>
    <name evidence="2" type="ORF">BR63_03140</name>
</gene>
<organism evidence="2 3">
    <name type="scientific">Thermanaerosceptrum fracticalcis</name>
    <dbReference type="NCBI Taxonomy" id="1712410"/>
    <lineage>
        <taxon>Bacteria</taxon>
        <taxon>Bacillati</taxon>
        <taxon>Bacillota</taxon>
        <taxon>Clostridia</taxon>
        <taxon>Eubacteriales</taxon>
        <taxon>Peptococcaceae</taxon>
        <taxon>Thermanaerosceptrum</taxon>
    </lineage>
</organism>
<dbReference type="Proteomes" id="UP000515847">
    <property type="component" value="Chromosome"/>
</dbReference>
<reference evidence="2 3" key="1">
    <citation type="journal article" date="2019" name="Front. Microbiol.">
        <title>Thermoanaerosceptrum fracticalcis gen. nov. sp. nov., a Novel Fumarate-Fermenting Microorganism From a Deep Fractured Carbonate Aquifer of the US Great Basin.</title>
        <authorList>
            <person name="Hamilton-Brehm S.D."/>
            <person name="Stewart L.E."/>
            <person name="Zavarin M."/>
            <person name="Caldwell M."/>
            <person name="Lawson P.A."/>
            <person name="Onstott T.C."/>
            <person name="Grzymski J."/>
            <person name="Neveux I."/>
            <person name="Lollar B.S."/>
            <person name="Russell C.E."/>
            <person name="Moser D.P."/>
        </authorList>
    </citation>
    <scope>NUCLEOTIDE SEQUENCE [LARGE SCALE GENOMIC DNA]</scope>
    <source>
        <strain evidence="2 3">DRI-13</strain>
    </source>
</reference>
<name>A0A7G6DZZ1_THEFR</name>
<keyword evidence="1" id="KW-0812">Transmembrane</keyword>
<sequence>MIPLFISIGFFVCAISLFLIFTKWKSLNRLKRPGPSKTYFLIKELRFKMQKKLAVLSKNRKQLLLAFGGAAVAAIGLSRSLGDLFYYLPTCFIISFLVINFTRKTKRNAARNKKLKDLAMLFEAIEMYMKAGYTIYQSLSLARVLTPNISREIEICLSYWSENPRKALEKFKDELNLEEGEVLVSLLIHMESAGRKNLSGLLLKEAFNIERLRRLRIETDVSLRPLYIMVYRFIPLASALGIIAGPLLYRTYLVMVNAGLMLF</sequence>
<evidence type="ECO:0000313" key="3">
    <source>
        <dbReference type="Proteomes" id="UP000515847"/>
    </source>
</evidence>
<keyword evidence="3" id="KW-1185">Reference proteome</keyword>
<feature type="transmembrane region" description="Helical" evidence="1">
    <location>
        <begin position="6"/>
        <end position="24"/>
    </location>
</feature>
<accession>A0A7G6DZZ1</accession>